<name>A0ABP8HET2_9BACT</name>
<accession>A0ABP8HET2</accession>
<feature type="region of interest" description="Disordered" evidence="1">
    <location>
        <begin position="159"/>
        <end position="229"/>
    </location>
</feature>
<dbReference type="Proteomes" id="UP001501725">
    <property type="component" value="Unassembled WGS sequence"/>
</dbReference>
<gene>
    <name evidence="3" type="ORF">GCM10023184_34020</name>
</gene>
<keyword evidence="2" id="KW-0732">Signal</keyword>
<dbReference type="EMBL" id="BAABGY010000011">
    <property type="protein sequence ID" value="GAA4337929.1"/>
    <property type="molecule type" value="Genomic_DNA"/>
</dbReference>
<feature type="compositionally biased region" description="Low complexity" evidence="1">
    <location>
        <begin position="24"/>
        <end position="49"/>
    </location>
</feature>
<dbReference type="PROSITE" id="PS51257">
    <property type="entry name" value="PROKAR_LIPOPROTEIN"/>
    <property type="match status" value="1"/>
</dbReference>
<proteinExistence type="predicted"/>
<evidence type="ECO:0000256" key="1">
    <source>
        <dbReference type="SAM" id="MobiDB-lite"/>
    </source>
</evidence>
<sequence length="229" mass="24985">MKKVQLFGFALVAVALTACGSGDGNNNGSDSTSTTTTTTTTDAGTTTNTSTGNYAAIADSFRVNSEAGNILDARTGKQINVRYDATTRRAVNAETNEPVWRYVDKRNWWVYGAENDSWNRVGEARMQNNTLQYKGDNDAWVDYDTRWKMDDERWMNDTTYMGGSGSTGTSGTSGSTDGGKVKVSDNGNKIKDENVKVKVSDDGDIKIKDKKTGEKIKYDGDDGKVKTDN</sequence>
<evidence type="ECO:0000256" key="2">
    <source>
        <dbReference type="SAM" id="SignalP"/>
    </source>
</evidence>
<reference evidence="4" key="1">
    <citation type="journal article" date="2019" name="Int. J. Syst. Evol. Microbiol.">
        <title>The Global Catalogue of Microorganisms (GCM) 10K type strain sequencing project: providing services to taxonomists for standard genome sequencing and annotation.</title>
        <authorList>
            <consortium name="The Broad Institute Genomics Platform"/>
            <consortium name="The Broad Institute Genome Sequencing Center for Infectious Disease"/>
            <person name="Wu L."/>
            <person name="Ma J."/>
        </authorList>
    </citation>
    <scope>NUCLEOTIDE SEQUENCE [LARGE SCALE GENOMIC DNA]</scope>
    <source>
        <strain evidence="4">JCM 17919</strain>
    </source>
</reference>
<feature type="region of interest" description="Disordered" evidence="1">
    <location>
        <begin position="22"/>
        <end position="49"/>
    </location>
</feature>
<feature type="compositionally biased region" description="Basic and acidic residues" evidence="1">
    <location>
        <begin position="179"/>
        <end position="229"/>
    </location>
</feature>
<comment type="caution">
    <text evidence="3">The sequence shown here is derived from an EMBL/GenBank/DDBJ whole genome shotgun (WGS) entry which is preliminary data.</text>
</comment>
<evidence type="ECO:0000313" key="3">
    <source>
        <dbReference type="EMBL" id="GAA4337929.1"/>
    </source>
</evidence>
<evidence type="ECO:0000313" key="4">
    <source>
        <dbReference type="Proteomes" id="UP001501725"/>
    </source>
</evidence>
<feature type="signal peptide" evidence="2">
    <location>
        <begin position="1"/>
        <end position="20"/>
    </location>
</feature>
<organism evidence="3 4">
    <name type="scientific">Flaviaesturariibacter amylovorans</name>
    <dbReference type="NCBI Taxonomy" id="1084520"/>
    <lineage>
        <taxon>Bacteria</taxon>
        <taxon>Pseudomonadati</taxon>
        <taxon>Bacteroidota</taxon>
        <taxon>Chitinophagia</taxon>
        <taxon>Chitinophagales</taxon>
        <taxon>Chitinophagaceae</taxon>
        <taxon>Flaviaestuariibacter</taxon>
    </lineage>
</organism>
<dbReference type="RefSeq" id="WP_345256989.1">
    <property type="nucleotide sequence ID" value="NZ_BAABGY010000011.1"/>
</dbReference>
<evidence type="ECO:0008006" key="5">
    <source>
        <dbReference type="Google" id="ProtNLM"/>
    </source>
</evidence>
<protein>
    <recommendedName>
        <fullName evidence="5">Lipoprotein</fullName>
    </recommendedName>
</protein>
<keyword evidence="4" id="KW-1185">Reference proteome</keyword>
<feature type="chain" id="PRO_5046615418" description="Lipoprotein" evidence="2">
    <location>
        <begin position="21"/>
        <end position="229"/>
    </location>
</feature>